<dbReference type="PANTHER" id="PTHR31744:SF210">
    <property type="entry name" value="NAC DOMAIN-CONTAINING PROTEIN 86-LIKE"/>
    <property type="match status" value="1"/>
</dbReference>
<feature type="transmembrane region" description="Helical" evidence="6">
    <location>
        <begin position="356"/>
        <end position="373"/>
    </location>
</feature>
<dbReference type="FunCoup" id="A0A1U7ZFC4">
    <property type="interactions" value="54"/>
</dbReference>
<keyword evidence="6" id="KW-1133">Transmembrane helix</keyword>
<dbReference type="GeneID" id="104589552"/>
<keyword evidence="8" id="KW-1185">Reference proteome</keyword>
<dbReference type="AlphaFoldDB" id="A0A1U7ZFC4"/>
<dbReference type="PROSITE" id="PS51005">
    <property type="entry name" value="NAC"/>
    <property type="match status" value="1"/>
</dbReference>
<dbReference type="InterPro" id="IPR036093">
    <property type="entry name" value="NAC_dom_sf"/>
</dbReference>
<protein>
    <submittedName>
        <fullName evidence="9">NAC domain-containing protein 89-like isoform X1</fullName>
    </submittedName>
</protein>
<organism evidence="8 9">
    <name type="scientific">Nelumbo nucifera</name>
    <name type="common">Sacred lotus</name>
    <dbReference type="NCBI Taxonomy" id="4432"/>
    <lineage>
        <taxon>Eukaryota</taxon>
        <taxon>Viridiplantae</taxon>
        <taxon>Streptophyta</taxon>
        <taxon>Embryophyta</taxon>
        <taxon>Tracheophyta</taxon>
        <taxon>Spermatophyta</taxon>
        <taxon>Magnoliopsida</taxon>
        <taxon>Proteales</taxon>
        <taxon>Nelumbonaceae</taxon>
        <taxon>Nelumbo</taxon>
    </lineage>
</organism>
<dbReference type="InterPro" id="IPR003441">
    <property type="entry name" value="NAC-dom"/>
</dbReference>
<dbReference type="Proteomes" id="UP000189703">
    <property type="component" value="Unplaced"/>
</dbReference>
<feature type="compositionally biased region" description="Low complexity" evidence="5">
    <location>
        <begin position="207"/>
        <end position="220"/>
    </location>
</feature>
<evidence type="ECO:0000256" key="6">
    <source>
        <dbReference type="SAM" id="Phobius"/>
    </source>
</evidence>
<gene>
    <name evidence="9" type="primary">LOC104589552</name>
</gene>
<evidence type="ECO:0000259" key="7">
    <source>
        <dbReference type="PROSITE" id="PS51005"/>
    </source>
</evidence>
<dbReference type="PANTHER" id="PTHR31744">
    <property type="entry name" value="PROTEIN CUP-SHAPED COTYLEDON 2-RELATED"/>
    <property type="match status" value="1"/>
</dbReference>
<proteinExistence type="predicted"/>
<evidence type="ECO:0000256" key="3">
    <source>
        <dbReference type="ARBA" id="ARBA00023163"/>
    </source>
</evidence>
<evidence type="ECO:0000256" key="4">
    <source>
        <dbReference type="ARBA" id="ARBA00023242"/>
    </source>
</evidence>
<dbReference type="InParanoid" id="A0A1U7ZFC4"/>
<keyword evidence="2" id="KW-0238">DNA-binding</keyword>
<feature type="domain" description="NAC" evidence="7">
    <location>
        <begin position="8"/>
        <end position="152"/>
    </location>
</feature>
<dbReference type="KEGG" id="nnu:104589552"/>
<dbReference type="Gene3D" id="2.170.150.80">
    <property type="entry name" value="NAC domain"/>
    <property type="match status" value="1"/>
</dbReference>
<evidence type="ECO:0000256" key="1">
    <source>
        <dbReference type="ARBA" id="ARBA00023015"/>
    </source>
</evidence>
<evidence type="ECO:0000256" key="5">
    <source>
        <dbReference type="SAM" id="MobiDB-lite"/>
    </source>
</evidence>
<feature type="region of interest" description="Disordered" evidence="5">
    <location>
        <begin position="152"/>
        <end position="241"/>
    </location>
</feature>
<keyword evidence="6" id="KW-0472">Membrane</keyword>
<dbReference type="OrthoDB" id="1935348at2759"/>
<keyword evidence="4" id="KW-0539">Nucleus</keyword>
<dbReference type="GO" id="GO:0003677">
    <property type="term" value="F:DNA binding"/>
    <property type="evidence" value="ECO:0007669"/>
    <property type="project" value="UniProtKB-KW"/>
</dbReference>
<keyword evidence="6" id="KW-0812">Transmembrane</keyword>
<dbReference type="STRING" id="4432.A0A1U7ZFC4"/>
<name>A0A1U7ZFC4_NELNU</name>
<dbReference type="GO" id="GO:0006355">
    <property type="term" value="P:regulation of DNA-templated transcription"/>
    <property type="evidence" value="ECO:0007669"/>
    <property type="project" value="InterPro"/>
</dbReference>
<keyword evidence="3" id="KW-0804">Transcription</keyword>
<accession>A0A1U7ZFC4</accession>
<evidence type="ECO:0000256" key="2">
    <source>
        <dbReference type="ARBA" id="ARBA00023125"/>
    </source>
</evidence>
<dbReference type="RefSeq" id="XP_010246205.2">
    <property type="nucleotide sequence ID" value="XM_010247903.2"/>
</dbReference>
<dbReference type="Pfam" id="PF02365">
    <property type="entry name" value="NAM"/>
    <property type="match status" value="1"/>
</dbReference>
<dbReference type="OMA" id="FRPNDNS"/>
<dbReference type="SUPFAM" id="SSF101941">
    <property type="entry name" value="NAC domain"/>
    <property type="match status" value="1"/>
</dbReference>
<feature type="compositionally biased region" description="Polar residues" evidence="5">
    <location>
        <begin position="154"/>
        <end position="169"/>
    </location>
</feature>
<reference evidence="9" key="1">
    <citation type="submission" date="2025-08" db="UniProtKB">
        <authorList>
            <consortium name="RefSeq"/>
        </authorList>
    </citation>
    <scope>IDENTIFICATION</scope>
</reference>
<evidence type="ECO:0000313" key="9">
    <source>
        <dbReference type="RefSeq" id="XP_010246205.2"/>
    </source>
</evidence>
<sequence length="380" mass="42830">MSMTDLSLFPGFRFCPTDEELISYYLKQKILGMEKSVQVIPEVVFCQHEPWDLPAKSIIQSDHEWFFFAPRGRKYPNGSQTKRATEAGYWKATGKERPVKSGSNLIGAKRTLVFHKGRAPEGERTDWIMHEYSIKGNFQLQDSFVVCRLRKKPSSSPTTPNCISVSQKGLSPPSVNAYAVGERNQPQVGTSEAGKETECSSEKHRSSSQCSSSEQVDSASDLPEETCSLQPHTHTSEKNHDVDDDCFADILKEDIIQLDIPSTSSAELPLPTVVDKSVSERNYGQSIYTAKMQEFPFQGTAQRRIRLRRFKRSPCDADSLEACDDHHVAAVMRLDVKQSVNGARDTLLVRAVNYRLILWFFPILVLLVLLLLLPRGTDHF</sequence>
<evidence type="ECO:0000313" key="8">
    <source>
        <dbReference type="Proteomes" id="UP000189703"/>
    </source>
</evidence>
<keyword evidence="1" id="KW-0805">Transcription regulation</keyword>
<feature type="compositionally biased region" description="Basic and acidic residues" evidence="5">
    <location>
        <begin position="193"/>
        <end position="205"/>
    </location>
</feature>